<reference evidence="3 4" key="1">
    <citation type="submission" date="2020-03" db="EMBL/GenBank/DDBJ databases">
        <title>Genomic Encyclopedia of Type Strains, Phase IV (KMG-IV): sequencing the most valuable type-strain genomes for metagenomic binning, comparative biology and taxonomic classification.</title>
        <authorList>
            <person name="Goeker M."/>
        </authorList>
    </citation>
    <scope>NUCLEOTIDE SEQUENCE [LARGE SCALE GENOMIC DNA]</scope>
    <source>
        <strain evidence="3 4">DSM 7225</strain>
    </source>
</reference>
<organism evidence="3 4">
    <name type="scientific">Sphingomonas trueperi</name>
    <dbReference type="NCBI Taxonomy" id="53317"/>
    <lineage>
        <taxon>Bacteria</taxon>
        <taxon>Pseudomonadati</taxon>
        <taxon>Pseudomonadota</taxon>
        <taxon>Alphaproteobacteria</taxon>
        <taxon>Sphingomonadales</taxon>
        <taxon>Sphingomonadaceae</taxon>
        <taxon>Sphingomonas</taxon>
    </lineage>
</organism>
<comment type="caution">
    <text evidence="3">The sequence shown here is derived from an EMBL/GenBank/DDBJ whole genome shotgun (WGS) entry which is preliminary data.</text>
</comment>
<keyword evidence="4" id="KW-1185">Reference proteome</keyword>
<dbReference type="Pfam" id="PF07589">
    <property type="entry name" value="PEP-CTERM"/>
    <property type="match status" value="1"/>
</dbReference>
<dbReference type="AlphaFoldDB" id="A0A7X5Y043"/>
<feature type="domain" description="Ice-binding protein C-terminal" evidence="2">
    <location>
        <begin position="155"/>
        <end position="179"/>
    </location>
</feature>
<dbReference type="InterPro" id="IPR013424">
    <property type="entry name" value="Ice-binding_C"/>
</dbReference>
<evidence type="ECO:0000259" key="2">
    <source>
        <dbReference type="Pfam" id="PF07589"/>
    </source>
</evidence>
<feature type="signal peptide" evidence="1">
    <location>
        <begin position="1"/>
        <end position="21"/>
    </location>
</feature>
<dbReference type="NCBIfam" id="TIGR02595">
    <property type="entry name" value="PEP_CTERM"/>
    <property type="match status" value="1"/>
</dbReference>
<evidence type="ECO:0000313" key="3">
    <source>
        <dbReference type="EMBL" id="NJB98589.1"/>
    </source>
</evidence>
<dbReference type="NCBIfam" id="NF035944">
    <property type="entry name" value="PEPxxWA-CTERM"/>
    <property type="match status" value="1"/>
</dbReference>
<proteinExistence type="predicted"/>
<dbReference type="RefSeq" id="WP_241217997.1">
    <property type="nucleotide sequence ID" value="NZ_BAAADY010000011.1"/>
</dbReference>
<evidence type="ECO:0000256" key="1">
    <source>
        <dbReference type="SAM" id="SignalP"/>
    </source>
</evidence>
<dbReference type="EMBL" id="JAATJB010000009">
    <property type="protein sequence ID" value="NJB98589.1"/>
    <property type="molecule type" value="Genomic_DNA"/>
</dbReference>
<feature type="chain" id="PRO_5030693517" description="Ice-binding protein C-terminal domain-containing protein" evidence="1">
    <location>
        <begin position="22"/>
        <end position="189"/>
    </location>
</feature>
<sequence>MMKIKMLAFAAATAMATPASAATYIVNVSGNGVSATGSIETDGTLGLLARANVLDWQFNLTDVGGSFLINGPSNSQLLFFNAPALTATATGLFFDFSGSGAVLFQNPQVGSTINFLCYTGSALCGGSYNRISITVQNFGGGISQAGVQQIATAAAVPEPTAWAMMIAAVGMAGGALRRRRAVKTTVRFA</sequence>
<protein>
    <recommendedName>
        <fullName evidence="2">Ice-binding protein C-terminal domain-containing protein</fullName>
    </recommendedName>
</protein>
<dbReference type="Proteomes" id="UP000531251">
    <property type="component" value="Unassembled WGS sequence"/>
</dbReference>
<keyword evidence="1" id="KW-0732">Signal</keyword>
<gene>
    <name evidence="3" type="ORF">GGR89_002922</name>
</gene>
<evidence type="ECO:0000313" key="4">
    <source>
        <dbReference type="Proteomes" id="UP000531251"/>
    </source>
</evidence>
<accession>A0A7X5Y043</accession>
<name>A0A7X5Y043_9SPHN</name>